<comment type="caution">
    <text evidence="4">The sequence shown here is derived from an EMBL/GenBank/DDBJ whole genome shotgun (WGS) entry which is preliminary data.</text>
</comment>
<accession>A0A8T1XB54</accession>
<feature type="compositionally biased region" description="Basic residues" evidence="2">
    <location>
        <begin position="536"/>
        <end position="546"/>
    </location>
</feature>
<name>A0A8T1XB54_ARASU</name>
<evidence type="ECO:0000259" key="3">
    <source>
        <dbReference type="Pfam" id="PF09331"/>
    </source>
</evidence>
<feature type="coiled-coil region" evidence="1">
    <location>
        <begin position="892"/>
        <end position="919"/>
    </location>
</feature>
<feature type="region of interest" description="Disordered" evidence="2">
    <location>
        <begin position="508"/>
        <end position="556"/>
    </location>
</feature>
<dbReference type="EMBL" id="JAEFBJ010000141">
    <property type="protein sequence ID" value="KAG7529419.1"/>
    <property type="molecule type" value="Genomic_DNA"/>
</dbReference>
<dbReference type="CDD" id="cd09272">
    <property type="entry name" value="RNase_HI_RT_Ty1"/>
    <property type="match status" value="1"/>
</dbReference>
<dbReference type="PANTHER" id="PTHR11439:SF496">
    <property type="entry name" value="RNA-DIRECTED DNA POLYMERASE"/>
    <property type="match status" value="1"/>
</dbReference>
<feature type="compositionally biased region" description="Polar residues" evidence="2">
    <location>
        <begin position="445"/>
        <end position="457"/>
    </location>
</feature>
<dbReference type="Pfam" id="PF09331">
    <property type="entry name" value="DUF1985"/>
    <property type="match status" value="1"/>
</dbReference>
<proteinExistence type="predicted"/>
<dbReference type="OrthoDB" id="1680482at2759"/>
<feature type="compositionally biased region" description="Basic and acidic residues" evidence="2">
    <location>
        <begin position="514"/>
        <end position="535"/>
    </location>
</feature>
<feature type="region of interest" description="Disordered" evidence="2">
    <location>
        <begin position="955"/>
        <end position="976"/>
    </location>
</feature>
<evidence type="ECO:0000256" key="1">
    <source>
        <dbReference type="SAM" id="Coils"/>
    </source>
</evidence>
<evidence type="ECO:0000256" key="2">
    <source>
        <dbReference type="SAM" id="MobiDB-lite"/>
    </source>
</evidence>
<dbReference type="Proteomes" id="UP000694251">
    <property type="component" value="Unassembled WGS sequence"/>
</dbReference>
<feature type="compositionally biased region" description="Acidic residues" evidence="2">
    <location>
        <begin position="168"/>
        <end position="178"/>
    </location>
</feature>
<evidence type="ECO:0000313" key="5">
    <source>
        <dbReference type="Proteomes" id="UP000694251"/>
    </source>
</evidence>
<keyword evidence="5" id="KW-1185">Reference proteome</keyword>
<feature type="region of interest" description="Disordered" evidence="2">
    <location>
        <begin position="159"/>
        <end position="183"/>
    </location>
</feature>
<gene>
    <name evidence="4" type="ORF">ISN44_Un141g000030</name>
</gene>
<sequence>MRQLLSAVKSNGLKQEDGLTLVNLNHSQVSFLWDPYILASQAKQVFYLREDDSTPWNVALRGSSRRFCQKEFVYSIAAIGTFPPNVDIDADLDDAENERTDCDLRWDNRRNGEVEVTKKVNAKNVNDEVEYIGTIEPQVNDEEHVEPAEVQVSNADKVNGEDHLEPDQVADPDQVVDGDPDKDPNARVRVEFSNMGEPIGKGSVKLASYVGALVREHVPITIEGRMRAMGRNMNKTKLACFQVKHKCMAEMLENQLHLQKKVNELQEVIEKMKNQRQSPEVGENSASRSVNKRTQPKCILLDWAGSYAKVAEGCIIPYDLGELVNDCRLGPTDVKVLIDTDIEPEAFLWRPATNMFTIEKAVEHMIAWPAAMYATCQISPLHNYAARGKSPLEAVASVGKSAASVGKSATLVGKSAASVGKSAASRKAAASGSQTATVGYKPSPEISTAKSTKSVATVSKGIAEKSTATGSKSPVKKSQLLDSQLPLRRSPHKSVAEVIKANQKSTFAMAGNKANDEVPTKQHTQDTGPEKEKRVLRVSPRRKRSPTKATEELGSTSVAPTEDLMVEELPRRLFALDWYPVKTKMNAYSKPEYISDIASVFKGKQEMQFLLDSPFGDLFKIPGNKSSFSVKLVLALICRSYPKKKAVEAVIKVKLGCKSVWETLFRPRFGKEPNPTIAELVSWVKEEESIEGWKQLVLSLTILVDGVIASHNNPNSPILKTVDKTKNVELFFKYPWGRVSFTRTLGRIAKLQTPSDVELLIRCLLDGSYALYGFPLELQLFAFETLSSIAKLVHDDQANRTFTQRSIHRLSSLQAIRTSSIFECEAADEADDEVDDPKVDYIERLLIDGHEWQEDEWDRGYSGVTKQVRPQQQEEIENDEDCRGETVVERCLVEMRRCFKKQEAQMNQMQEDMKHFVRQEIRAALDPIGKKPEQTIPSHDSQETPTSMDKALVSAKKASRRMSTKGSTGTRKSSRLNHVSHDVDTPALYVGGNSKEEDLDVPGLPTIVVGGRRNSSRPKKRVSFALDTIELSASNKEDMMKPIMKGEESDASAATEANVSEEEKIGEPSDGDTSPESKLVPGMKVEVPEETHSDPPLPFEVVNTVTRELETKGSVDLDATNVIEGVLEEPDIVDGSRGNEDPMFNMHDSKKGFIPMSHGITLSKTQCPSTHDERERMSKIPYASAVGSIMYAMLCTRPNVACALSMTSRYQSNPGESHWIVVKNILKYLRRTKDKFLVYGGSEELVVSGYTDASFQTDKDDFRSQSGFVFCLNGGAETVWIRKFITELGVVPSISGPMDLYCDDNGAIAQAKERRSHQKSKHIQRRYDLICEIIDRAKNMADKCWSDLGSLIRSDTRGRDIVYRPDVLKDANILTLCSDPNDFQAGGGHNSSGVAVEGRHRPFFLRCFAANNLTAVYYEGIRVLTHERNINGATKLLQRHAPQRANATLACAIVFLCAEYDYMGGLFLQLFTHNHYPLDSVATRVLGDEFIEEIKKFHPPYSNTYGPTFCYPTSHGISMIPCPFYCYMVS</sequence>
<organism evidence="4 5">
    <name type="scientific">Arabidopsis suecica</name>
    <name type="common">Swedish thale-cress</name>
    <name type="synonym">Cardaminopsis suecica</name>
    <dbReference type="NCBI Taxonomy" id="45249"/>
    <lineage>
        <taxon>Eukaryota</taxon>
        <taxon>Viridiplantae</taxon>
        <taxon>Streptophyta</taxon>
        <taxon>Embryophyta</taxon>
        <taxon>Tracheophyta</taxon>
        <taxon>Spermatophyta</taxon>
        <taxon>Magnoliopsida</taxon>
        <taxon>eudicotyledons</taxon>
        <taxon>Gunneridae</taxon>
        <taxon>Pentapetalae</taxon>
        <taxon>rosids</taxon>
        <taxon>malvids</taxon>
        <taxon>Brassicales</taxon>
        <taxon>Brassicaceae</taxon>
        <taxon>Camelineae</taxon>
        <taxon>Arabidopsis</taxon>
    </lineage>
</organism>
<feature type="region of interest" description="Disordered" evidence="2">
    <location>
        <begin position="425"/>
        <end position="495"/>
    </location>
</feature>
<feature type="region of interest" description="Disordered" evidence="2">
    <location>
        <begin position="1047"/>
        <end position="1079"/>
    </location>
</feature>
<protein>
    <submittedName>
        <fullName evidence="4">Transposase Tnp1/En/Spm-like</fullName>
    </submittedName>
</protein>
<feature type="domain" description="DUF1985" evidence="3">
    <location>
        <begin position="632"/>
        <end position="745"/>
    </location>
</feature>
<reference evidence="4 5" key="1">
    <citation type="submission" date="2020-12" db="EMBL/GenBank/DDBJ databases">
        <title>Concerted genomic and epigenomic changes stabilize Arabidopsis allopolyploids.</title>
        <authorList>
            <person name="Chen Z."/>
        </authorList>
    </citation>
    <scope>NUCLEOTIDE SEQUENCE [LARGE SCALE GENOMIC DNA]</scope>
    <source>
        <strain evidence="4">As9502</strain>
        <tissue evidence="4">Leaf</tissue>
    </source>
</reference>
<dbReference type="InterPro" id="IPR015410">
    <property type="entry name" value="DUF1985"/>
</dbReference>
<dbReference type="PANTHER" id="PTHR11439">
    <property type="entry name" value="GAG-POL-RELATED RETROTRANSPOSON"/>
    <property type="match status" value="1"/>
</dbReference>
<evidence type="ECO:0000313" key="4">
    <source>
        <dbReference type="EMBL" id="KAG7529419.1"/>
    </source>
</evidence>
<feature type="coiled-coil region" evidence="1">
    <location>
        <begin position="248"/>
        <end position="278"/>
    </location>
</feature>
<keyword evidence="1" id="KW-0175">Coiled coil</keyword>